<protein>
    <submittedName>
        <fullName evidence="1">Uncharacterized protein</fullName>
    </submittedName>
</protein>
<gene>
    <name evidence="1" type="ORF">NPX13_g4763</name>
</gene>
<name>A0A9W8NFV3_9PEZI</name>
<dbReference type="EMBL" id="JANPWZ010000696">
    <property type="protein sequence ID" value="KAJ3573263.1"/>
    <property type="molecule type" value="Genomic_DNA"/>
</dbReference>
<dbReference type="AlphaFoldDB" id="A0A9W8NFV3"/>
<dbReference type="Proteomes" id="UP001148614">
    <property type="component" value="Unassembled WGS sequence"/>
</dbReference>
<evidence type="ECO:0000313" key="1">
    <source>
        <dbReference type="EMBL" id="KAJ3573263.1"/>
    </source>
</evidence>
<dbReference type="OrthoDB" id="167398at2759"/>
<keyword evidence="2" id="KW-1185">Reference proteome</keyword>
<accession>A0A9W8NFV3</accession>
<comment type="caution">
    <text evidence="1">The sequence shown here is derived from an EMBL/GenBank/DDBJ whole genome shotgun (WGS) entry which is preliminary data.</text>
</comment>
<proteinExistence type="predicted"/>
<reference evidence="1" key="1">
    <citation type="submission" date="2022-07" db="EMBL/GenBank/DDBJ databases">
        <title>Genome Sequence of Xylaria arbuscula.</title>
        <authorList>
            <person name="Buettner E."/>
        </authorList>
    </citation>
    <scope>NUCLEOTIDE SEQUENCE</scope>
    <source>
        <strain evidence="1">VT107</strain>
    </source>
</reference>
<sequence>MFESYESLPILVEGDRLPLVEGEFGITGLLAFPRPHLNVKLLYGVKFADERLLTALKDVIGAVRERDMVVGKRLDFVTLLRDGAALGWSRIAVIFCGPNSMYDDVRTGVACVGRETAGRSAV</sequence>
<organism evidence="1 2">
    <name type="scientific">Xylaria arbuscula</name>
    <dbReference type="NCBI Taxonomy" id="114810"/>
    <lineage>
        <taxon>Eukaryota</taxon>
        <taxon>Fungi</taxon>
        <taxon>Dikarya</taxon>
        <taxon>Ascomycota</taxon>
        <taxon>Pezizomycotina</taxon>
        <taxon>Sordariomycetes</taxon>
        <taxon>Xylariomycetidae</taxon>
        <taxon>Xylariales</taxon>
        <taxon>Xylariaceae</taxon>
        <taxon>Xylaria</taxon>
    </lineage>
</organism>
<evidence type="ECO:0000313" key="2">
    <source>
        <dbReference type="Proteomes" id="UP001148614"/>
    </source>
</evidence>